<dbReference type="SUPFAM" id="SSF52540">
    <property type="entry name" value="P-loop containing nucleoside triphosphate hydrolases"/>
    <property type="match status" value="1"/>
</dbReference>
<name>A0A1G2CER7_9BACT</name>
<keyword evidence="2" id="KW-0547">Nucleotide-binding</keyword>
<dbReference type="CDD" id="cd01129">
    <property type="entry name" value="PulE-GspE-like"/>
    <property type="match status" value="1"/>
</dbReference>
<evidence type="ECO:0000256" key="1">
    <source>
        <dbReference type="ARBA" id="ARBA00006611"/>
    </source>
</evidence>
<dbReference type="Gene3D" id="3.30.450.90">
    <property type="match status" value="1"/>
</dbReference>
<dbReference type="Pfam" id="PF00437">
    <property type="entry name" value="T2SSE"/>
    <property type="match status" value="1"/>
</dbReference>
<dbReference type="Proteomes" id="UP000178880">
    <property type="component" value="Unassembled WGS sequence"/>
</dbReference>
<evidence type="ECO:0000313" key="5">
    <source>
        <dbReference type="EMBL" id="OGY99892.1"/>
    </source>
</evidence>
<accession>A0A1G2CER7</accession>
<evidence type="ECO:0000259" key="4">
    <source>
        <dbReference type="PROSITE" id="PS00662"/>
    </source>
</evidence>
<evidence type="ECO:0000256" key="3">
    <source>
        <dbReference type="ARBA" id="ARBA00022840"/>
    </source>
</evidence>
<dbReference type="GO" id="GO:0005886">
    <property type="term" value="C:plasma membrane"/>
    <property type="evidence" value="ECO:0007669"/>
    <property type="project" value="TreeGrafter"/>
</dbReference>
<dbReference type="InterPro" id="IPR001482">
    <property type="entry name" value="T2SS/T4SS_dom"/>
</dbReference>
<proteinExistence type="inferred from homology"/>
<keyword evidence="3" id="KW-0067">ATP-binding</keyword>
<evidence type="ECO:0000313" key="6">
    <source>
        <dbReference type="Proteomes" id="UP000178880"/>
    </source>
</evidence>
<comment type="similarity">
    <text evidence="1">Belongs to the GSP E family.</text>
</comment>
<dbReference type="PANTHER" id="PTHR30258:SF2">
    <property type="entry name" value="COMG OPERON PROTEIN 1"/>
    <property type="match status" value="1"/>
</dbReference>
<organism evidence="5 6">
    <name type="scientific">Candidatus Liptonbacteria bacterium RIFCSPLOWO2_01_FULL_52_25</name>
    <dbReference type="NCBI Taxonomy" id="1798650"/>
    <lineage>
        <taxon>Bacteria</taxon>
        <taxon>Candidatus Liptoniibacteriota</taxon>
    </lineage>
</organism>
<gene>
    <name evidence="5" type="ORF">A2945_02285</name>
</gene>
<feature type="domain" description="Bacterial type II secretion system protein E" evidence="4">
    <location>
        <begin position="247"/>
        <end position="261"/>
    </location>
</feature>
<sequence>MKQEAGDITGKVSIEKKRIEELTARLTSFAAIKEEIKRFDFLKAGPVQLIEVILAGALALRASDIHFEAGEKESKVRFRVDGLLHDVFTELPPMNYHSLVSRFKLLSGLKINIRDISQDGRFTIGVGDKEIEMRVSIIPAEFGETIVMRILDPASTMVGLEALGLRPDDLVIVEREIAKPNGLILNTGPTGSGKTTTLYAFLRKMNDPEMKIITLEDPIEYRIEGIEQTQVNNESGYTFANGLRAVVRQDPDVVLVGEIRDLETADIALQAALTGHLVLSTLHANNAIGAVPRLVNLGVKTVSVGPALNLVIAQRLVRRLCPDCKKSGTVSENLKVGIKKFFEKLPARVDREKYKDFKTHEPVGCEKCNHIGYKGRIGIFEFLEGGLKLEEVILKEASEISMQRLADSQGMVTMQEDGILKTLVGETSFTEVESVTGKIEWLA</sequence>
<dbReference type="InterPro" id="IPR003593">
    <property type="entry name" value="AAA+_ATPase"/>
</dbReference>
<dbReference type="AlphaFoldDB" id="A0A1G2CER7"/>
<reference evidence="5 6" key="1">
    <citation type="journal article" date="2016" name="Nat. Commun.">
        <title>Thousands of microbial genomes shed light on interconnected biogeochemical processes in an aquifer system.</title>
        <authorList>
            <person name="Anantharaman K."/>
            <person name="Brown C.T."/>
            <person name="Hug L.A."/>
            <person name="Sharon I."/>
            <person name="Castelle C.J."/>
            <person name="Probst A.J."/>
            <person name="Thomas B.C."/>
            <person name="Singh A."/>
            <person name="Wilkins M.J."/>
            <person name="Karaoz U."/>
            <person name="Brodie E.L."/>
            <person name="Williams K.H."/>
            <person name="Hubbard S.S."/>
            <person name="Banfield J.F."/>
        </authorList>
    </citation>
    <scope>NUCLEOTIDE SEQUENCE [LARGE SCALE GENOMIC DNA]</scope>
</reference>
<dbReference type="SMART" id="SM00382">
    <property type="entry name" value="AAA"/>
    <property type="match status" value="1"/>
</dbReference>
<dbReference type="EMBL" id="MHLA01000013">
    <property type="protein sequence ID" value="OGY99892.1"/>
    <property type="molecule type" value="Genomic_DNA"/>
</dbReference>
<dbReference type="GO" id="GO:0005524">
    <property type="term" value="F:ATP binding"/>
    <property type="evidence" value="ECO:0007669"/>
    <property type="project" value="UniProtKB-KW"/>
</dbReference>
<dbReference type="STRING" id="1798650.A2945_02285"/>
<protein>
    <recommendedName>
        <fullName evidence="4">Bacterial type II secretion system protein E domain-containing protein</fullName>
    </recommendedName>
</protein>
<dbReference type="Gene3D" id="3.40.50.300">
    <property type="entry name" value="P-loop containing nucleotide triphosphate hydrolases"/>
    <property type="match status" value="1"/>
</dbReference>
<dbReference type="PANTHER" id="PTHR30258">
    <property type="entry name" value="TYPE II SECRETION SYSTEM PROTEIN GSPE-RELATED"/>
    <property type="match status" value="1"/>
</dbReference>
<evidence type="ECO:0000256" key="2">
    <source>
        <dbReference type="ARBA" id="ARBA00022741"/>
    </source>
</evidence>
<dbReference type="InterPro" id="IPR027417">
    <property type="entry name" value="P-loop_NTPase"/>
</dbReference>
<comment type="caution">
    <text evidence="5">The sequence shown here is derived from an EMBL/GenBank/DDBJ whole genome shotgun (WGS) entry which is preliminary data.</text>
</comment>
<dbReference type="GO" id="GO:0016887">
    <property type="term" value="F:ATP hydrolysis activity"/>
    <property type="evidence" value="ECO:0007669"/>
    <property type="project" value="TreeGrafter"/>
</dbReference>
<dbReference type="PROSITE" id="PS00662">
    <property type="entry name" value="T2SP_E"/>
    <property type="match status" value="1"/>
</dbReference>